<dbReference type="EC" id="4.6.1.1" evidence="4 11"/>
<evidence type="ECO:0000256" key="7">
    <source>
        <dbReference type="ARBA" id="ARBA00022741"/>
    </source>
</evidence>
<dbReference type="GO" id="GO:0004016">
    <property type="term" value="F:adenylate cyclase activity"/>
    <property type="evidence" value="ECO:0007669"/>
    <property type="project" value="UniProtKB-EC"/>
</dbReference>
<comment type="catalytic activity">
    <reaction evidence="1 11">
        <text>ATP = 3',5'-cyclic AMP + diphosphate</text>
        <dbReference type="Rhea" id="RHEA:15389"/>
        <dbReference type="ChEBI" id="CHEBI:30616"/>
        <dbReference type="ChEBI" id="CHEBI:33019"/>
        <dbReference type="ChEBI" id="CHEBI:58165"/>
        <dbReference type="EC" id="4.6.1.1"/>
    </reaction>
</comment>
<dbReference type="Proteomes" id="UP001177597">
    <property type="component" value="Chromosome"/>
</dbReference>
<evidence type="ECO:0000256" key="9">
    <source>
        <dbReference type="ARBA" id="ARBA00022998"/>
    </source>
</evidence>
<dbReference type="InterPro" id="IPR024685">
    <property type="entry name" value="Adenylate_cyclase_1_N"/>
</dbReference>
<proteinExistence type="inferred from homology"/>
<dbReference type="PANTHER" id="PTHR38760">
    <property type="entry name" value="ADENYLATE CYCLASE"/>
    <property type="match status" value="1"/>
</dbReference>
<evidence type="ECO:0000256" key="11">
    <source>
        <dbReference type="RuleBase" id="RU000604"/>
    </source>
</evidence>
<dbReference type="Pfam" id="PF01295">
    <property type="entry name" value="Adenylate_cycl"/>
    <property type="match status" value="1"/>
</dbReference>
<evidence type="ECO:0000256" key="5">
    <source>
        <dbReference type="ARBA" id="ARBA00021420"/>
    </source>
</evidence>
<evidence type="ECO:0000259" key="13">
    <source>
        <dbReference type="Pfam" id="PF12633"/>
    </source>
</evidence>
<keyword evidence="6" id="KW-0963">Cytoplasm</keyword>
<feature type="domain" description="Adenylate cyclase class-I N-terminal" evidence="13">
    <location>
        <begin position="5"/>
        <end position="202"/>
    </location>
</feature>
<keyword evidence="9 11" id="KW-0115">cAMP biosynthesis</keyword>
<name>A0AA95GAU0_9GAMM</name>
<evidence type="ECO:0000256" key="1">
    <source>
        <dbReference type="ARBA" id="ARBA00001593"/>
    </source>
</evidence>
<dbReference type="EMBL" id="CP123498">
    <property type="protein sequence ID" value="WGL95217.1"/>
    <property type="molecule type" value="Genomic_DNA"/>
</dbReference>
<evidence type="ECO:0000256" key="6">
    <source>
        <dbReference type="ARBA" id="ARBA00022490"/>
    </source>
</evidence>
<accession>A0AA95GAU0</accession>
<evidence type="ECO:0000313" key="14">
    <source>
        <dbReference type="EMBL" id="WGL95217.1"/>
    </source>
</evidence>
<evidence type="ECO:0000256" key="2">
    <source>
        <dbReference type="ARBA" id="ARBA00004496"/>
    </source>
</evidence>
<dbReference type="InterPro" id="IPR024686">
    <property type="entry name" value="Adenylate_cyclase_1_CS"/>
</dbReference>
<evidence type="ECO:0000256" key="8">
    <source>
        <dbReference type="ARBA" id="ARBA00022840"/>
    </source>
</evidence>
<keyword evidence="7" id="KW-0547">Nucleotide-binding</keyword>
<gene>
    <name evidence="14" type="ORF">QE207_16385</name>
</gene>
<dbReference type="AlphaFoldDB" id="A0AA95GAU0"/>
<organism evidence="14 15">
    <name type="scientific">Arsenophonus nasoniae</name>
    <name type="common">son-killer infecting Nasonia vitripennis</name>
    <dbReference type="NCBI Taxonomy" id="638"/>
    <lineage>
        <taxon>Bacteria</taxon>
        <taxon>Pseudomonadati</taxon>
        <taxon>Pseudomonadota</taxon>
        <taxon>Gammaproteobacteria</taxon>
        <taxon>Enterobacterales</taxon>
        <taxon>Morganellaceae</taxon>
        <taxon>Arsenophonus</taxon>
    </lineage>
</organism>
<evidence type="ECO:0000256" key="3">
    <source>
        <dbReference type="ARBA" id="ARBA00007901"/>
    </source>
</evidence>
<sequence length="855" mass="98673">MYLYIETLKQRLDAINQLRLERASSSMNEAFKHVYGLLPVLLNYHHPMLPGYIEGNVPNGVCFFAPDTQQINWLKQFEAYLFCELSSQQTNGELPITGIYSMGSTSSIGQSDVSDLDIWVCHQSWLDQEERQLLQKKCTLIEQWASSLGIDATFFLIDENRFRHHTSGSLSGEDCGTTQHILLLDEFYRTAVRMAGKRLLWMMVPAEEETNYDEYVLLLYARGVLTPNEWLDLGGLGELSAEEYFGASLWQLYKSVDSPYKAVLKSILLEAYSWDYPRGMLLAMEFKKHLHAGEIVSYGLDAYCLMLERVTRYLIEIGDFKRLDLIRRCFYLKVCEKLSGENNNCASDGWRRHVLSQLVTSWDWSTERLNILDKRNYWKIEQVRDAHNELLDTMMQSYRNLIRFARRNNLRVSASPQDIGVLTRKLYAAFEVLPGKVTLVNPQISPDLSESHLTFIYVPAGRANRSGWYLYNKAPTIDSIIGHQPLEYNRYLSKLVAWTYFNGLLTEQSHIYIHNGGSQCDENKLHQFVNDITTNFPIRLLAPTPKALYSPCEIRHLAIIVNLEKDPTAVFSDQIIHFDLRKLDILSFGDPPQCLVSSIDLLYRNSWNEVRTLHFSGEQSMLEALKTILGKMHQDAELPDVVEVFCYSQHMRGLIGTRVQQLVSECIELRLSSSCNDSGRFKALRIAGQTWGLFFERLNVSVQKLENAVEFYGAISNNKLHGLPIKLNVKETYHLPLVVDGYASEGIVQFFFEDTEDNHGFNIYILDEKNRVEIYSHCEGNKEELVRDVSRFYSSSHYRSTYRTNLVNFNLPQFYQIIKVEDKNQVIPYLSGSFSNSQFNENVCREESGVSFYIH</sequence>
<dbReference type="GO" id="GO:0006171">
    <property type="term" value="P:cAMP biosynthetic process"/>
    <property type="evidence" value="ECO:0007669"/>
    <property type="project" value="UniProtKB-KW"/>
</dbReference>
<keyword evidence="8" id="KW-0067">ATP-binding</keyword>
<comment type="similarity">
    <text evidence="3 12">Belongs to the adenylyl cyclase class-1 family.</text>
</comment>
<dbReference type="Pfam" id="PF12633">
    <property type="entry name" value="Adenyl_cycl_N"/>
    <property type="match status" value="1"/>
</dbReference>
<dbReference type="PROSITE" id="PS01093">
    <property type="entry name" value="ADENYLATE_CYCLASE_1_2"/>
    <property type="match status" value="1"/>
</dbReference>
<dbReference type="InterPro" id="IPR000274">
    <property type="entry name" value="Adenylate_cyclase_1"/>
</dbReference>
<dbReference type="GO" id="GO:0005524">
    <property type="term" value="F:ATP binding"/>
    <property type="evidence" value="ECO:0007669"/>
    <property type="project" value="UniProtKB-KW"/>
</dbReference>
<keyword evidence="10 11" id="KW-0456">Lyase</keyword>
<evidence type="ECO:0000256" key="4">
    <source>
        <dbReference type="ARBA" id="ARBA00012201"/>
    </source>
</evidence>
<dbReference type="PANTHER" id="PTHR38760:SF1">
    <property type="entry name" value="ADENYLATE CYCLASE"/>
    <property type="match status" value="1"/>
</dbReference>
<dbReference type="PROSITE" id="PS01092">
    <property type="entry name" value="ADENYLATE_CYCLASE_1_1"/>
    <property type="match status" value="1"/>
</dbReference>
<evidence type="ECO:0000256" key="10">
    <source>
        <dbReference type="ARBA" id="ARBA00023239"/>
    </source>
</evidence>
<protein>
    <recommendedName>
        <fullName evidence="5 11">Adenylate cyclase</fullName>
        <ecNumber evidence="4 11">4.6.1.1</ecNumber>
    </recommendedName>
</protein>
<evidence type="ECO:0000313" key="15">
    <source>
        <dbReference type="Proteomes" id="UP001177597"/>
    </source>
</evidence>
<dbReference type="GO" id="GO:0005737">
    <property type="term" value="C:cytoplasm"/>
    <property type="evidence" value="ECO:0007669"/>
    <property type="project" value="UniProtKB-SubCell"/>
</dbReference>
<reference evidence="14" key="1">
    <citation type="submission" date="2023-04" db="EMBL/GenBank/DDBJ databases">
        <title>Genome dynamics across the evolutionary transition to endosymbiosis.</title>
        <authorList>
            <person name="Siozios S."/>
            <person name="Nadal-Jimenez P."/>
            <person name="Azagi T."/>
            <person name="Sprong H."/>
            <person name="Frost C.L."/>
            <person name="Parratt S.R."/>
            <person name="Taylor G."/>
            <person name="Brettell L."/>
            <person name="Lew K.C."/>
            <person name="Croft L."/>
            <person name="King K.C."/>
            <person name="Brockhurst M.A."/>
            <person name="Hypsa V."/>
            <person name="Novakova E."/>
            <person name="Darby A.C."/>
            <person name="Hurst G.D.D."/>
        </authorList>
    </citation>
    <scope>NUCLEOTIDE SEQUENCE</scope>
    <source>
        <strain evidence="14">AIh</strain>
    </source>
</reference>
<dbReference type="NCBIfam" id="NF006979">
    <property type="entry name" value="PRK09450.1-4"/>
    <property type="match status" value="1"/>
</dbReference>
<dbReference type="RefSeq" id="WP_280629236.1">
    <property type="nucleotide sequence ID" value="NZ_CP123498.1"/>
</dbReference>
<dbReference type="NCBIfam" id="NF006978">
    <property type="entry name" value="PRK09450.1-2"/>
    <property type="match status" value="1"/>
</dbReference>
<comment type="subcellular location">
    <subcellularLocation>
        <location evidence="2 11">Cytoplasm</location>
    </subcellularLocation>
</comment>
<dbReference type="PIRSF" id="PIRSF001444">
    <property type="entry name" value="Adenylate_cycl"/>
    <property type="match status" value="1"/>
</dbReference>
<evidence type="ECO:0000256" key="12">
    <source>
        <dbReference type="RuleBase" id="RU004184"/>
    </source>
</evidence>